<dbReference type="Proteomes" id="UP000202440">
    <property type="component" value="Chromosome"/>
</dbReference>
<proteinExistence type="inferred from homology"/>
<dbReference type="PANTHER" id="PTHR35936:SF17">
    <property type="entry name" value="ARGININE-BINDING EXTRACELLULAR PROTEIN ARTP"/>
    <property type="match status" value="1"/>
</dbReference>
<feature type="chain" id="PRO_5012375038" description="Solute-binding protein family 3/N-terminal domain-containing protein" evidence="3">
    <location>
        <begin position="30"/>
        <end position="251"/>
    </location>
</feature>
<accession>A0A222FM17</accession>
<dbReference type="Gene3D" id="3.40.190.10">
    <property type="entry name" value="Periplasmic binding protein-like II"/>
    <property type="match status" value="2"/>
</dbReference>
<dbReference type="AlphaFoldDB" id="A0A222FM17"/>
<reference evidence="5 6" key="1">
    <citation type="submission" date="2017-07" db="EMBL/GenBank/DDBJ databases">
        <title>Annotated genome sequence of Bacterioplanes sanyensis isolated from Red Sea.</title>
        <authorList>
            <person name="Rehman Z.U."/>
        </authorList>
    </citation>
    <scope>NUCLEOTIDE SEQUENCE [LARGE SCALE GENOMIC DNA]</scope>
    <source>
        <strain evidence="5 6">NV9</strain>
    </source>
</reference>
<dbReference type="KEGG" id="bsan:CHH28_15895"/>
<protein>
    <recommendedName>
        <fullName evidence="4">Solute-binding protein family 3/N-terminal domain-containing protein</fullName>
    </recommendedName>
</protein>
<dbReference type="OrthoDB" id="370676at2"/>
<feature type="signal peptide" evidence="3">
    <location>
        <begin position="1"/>
        <end position="29"/>
    </location>
</feature>
<dbReference type="Pfam" id="PF00497">
    <property type="entry name" value="SBP_bac_3"/>
    <property type="match status" value="1"/>
</dbReference>
<evidence type="ECO:0000313" key="6">
    <source>
        <dbReference type="Proteomes" id="UP000202440"/>
    </source>
</evidence>
<dbReference type="SMART" id="SM00062">
    <property type="entry name" value="PBPb"/>
    <property type="match status" value="1"/>
</dbReference>
<name>A0A222FM17_9GAMM</name>
<evidence type="ECO:0000256" key="2">
    <source>
        <dbReference type="ARBA" id="ARBA00022729"/>
    </source>
</evidence>
<evidence type="ECO:0000259" key="4">
    <source>
        <dbReference type="SMART" id="SM00062"/>
    </source>
</evidence>
<keyword evidence="2 3" id="KW-0732">Signal</keyword>
<evidence type="ECO:0000313" key="5">
    <source>
        <dbReference type="EMBL" id="ASP40065.1"/>
    </source>
</evidence>
<keyword evidence="6" id="KW-1185">Reference proteome</keyword>
<gene>
    <name evidence="5" type="ORF">CHH28_15895</name>
</gene>
<dbReference type="SUPFAM" id="SSF53850">
    <property type="entry name" value="Periplasmic binding protein-like II"/>
    <property type="match status" value="1"/>
</dbReference>
<dbReference type="InterPro" id="IPR001638">
    <property type="entry name" value="Solute-binding_3/MltF_N"/>
</dbReference>
<evidence type="ECO:0000256" key="3">
    <source>
        <dbReference type="SAM" id="SignalP"/>
    </source>
</evidence>
<dbReference type="RefSeq" id="WP_094061239.1">
    <property type="nucleotide sequence ID" value="NZ_CP022530.1"/>
</dbReference>
<sequence>MLKPCSVILQATVAMLVTVCSGFSQFLDAAELRMGLYNWPPFSFDAERPYRGIDVDLANEISKRVGFDFTIDTCPFERCLLEMELGRLDLMSGIALTPKRAKYMDYAHFPYAEVSTAFFVRRGEEERLLRYEDLYNLQIGVVSEAHYFDRFDIDNNLNKTVFHSEKLMIKLLSLGRIDTFVSHQTTGAYEIMNQGFKGTLVQAPYSPGSRIPIYFAISQKSPHRSLLPAINKAIKDIHADGTMEKILKKYR</sequence>
<comment type="similarity">
    <text evidence="1">Belongs to the bacterial solute-binding protein 3 family.</text>
</comment>
<feature type="domain" description="Solute-binding protein family 3/N-terminal" evidence="4">
    <location>
        <begin position="31"/>
        <end position="251"/>
    </location>
</feature>
<dbReference type="EMBL" id="CP022530">
    <property type="protein sequence ID" value="ASP40065.1"/>
    <property type="molecule type" value="Genomic_DNA"/>
</dbReference>
<organism evidence="5 6">
    <name type="scientific">Bacterioplanes sanyensis</name>
    <dbReference type="NCBI Taxonomy" id="1249553"/>
    <lineage>
        <taxon>Bacteria</taxon>
        <taxon>Pseudomonadati</taxon>
        <taxon>Pseudomonadota</taxon>
        <taxon>Gammaproteobacteria</taxon>
        <taxon>Oceanospirillales</taxon>
        <taxon>Oceanospirillaceae</taxon>
        <taxon>Bacterioplanes</taxon>
    </lineage>
</organism>
<evidence type="ECO:0000256" key="1">
    <source>
        <dbReference type="ARBA" id="ARBA00010333"/>
    </source>
</evidence>
<dbReference type="PANTHER" id="PTHR35936">
    <property type="entry name" value="MEMBRANE-BOUND LYTIC MUREIN TRANSGLYCOSYLASE F"/>
    <property type="match status" value="1"/>
</dbReference>